<dbReference type="Gene3D" id="2.60.40.10">
    <property type="entry name" value="Immunoglobulins"/>
    <property type="match status" value="1"/>
</dbReference>
<dbReference type="SUPFAM" id="SSF48726">
    <property type="entry name" value="Immunoglobulin"/>
    <property type="match status" value="1"/>
</dbReference>
<sequence length="235" mass="26403">MGSVSQTPGCLVAPSGSPLTLNCSLQSPAEAERIRVKWKHCSEPPHLTPRQECHEFSIVMATKNNSSSTWEKHYEEKGLVLQVSGFMASSLTLVNPGLNDSGWYLCSFTEEIPLLRDLYSNWTEVVIEPYSTPALVMMDRVAWWVWVVVGVSAAAVTALIVVLGVLNRRRKTWRAEHPVYANIILKHKRRHATQACQHKRKQVEPLPHAKPTPAHPQAPWRPTSSNHKKSMNSKT</sequence>
<dbReference type="InterPro" id="IPR013783">
    <property type="entry name" value="Ig-like_fold"/>
</dbReference>
<dbReference type="Proteomes" id="UP000829720">
    <property type="component" value="Unassembled WGS sequence"/>
</dbReference>
<dbReference type="OrthoDB" id="8958081at2759"/>
<dbReference type="InterPro" id="IPR007110">
    <property type="entry name" value="Ig-like_dom"/>
</dbReference>
<dbReference type="AlphaFoldDB" id="A0A8T3CDU6"/>
<feature type="compositionally biased region" description="Basic residues" evidence="1">
    <location>
        <begin position="226"/>
        <end position="235"/>
    </location>
</feature>
<keyword evidence="2" id="KW-0812">Transmembrane</keyword>
<keyword evidence="2" id="KW-0472">Membrane</keyword>
<evidence type="ECO:0000313" key="4">
    <source>
        <dbReference type="EMBL" id="KAI1883179.1"/>
    </source>
</evidence>
<evidence type="ECO:0000256" key="2">
    <source>
        <dbReference type="SAM" id="Phobius"/>
    </source>
</evidence>
<proteinExistence type="predicted"/>
<protein>
    <recommendedName>
        <fullName evidence="3">Ig-like domain-containing protein</fullName>
    </recommendedName>
</protein>
<evidence type="ECO:0000313" key="5">
    <source>
        <dbReference type="Proteomes" id="UP000829720"/>
    </source>
</evidence>
<keyword evidence="2" id="KW-1133">Transmembrane helix</keyword>
<dbReference type="SMART" id="SM00409">
    <property type="entry name" value="IG"/>
    <property type="match status" value="1"/>
</dbReference>
<gene>
    <name evidence="4" type="ORF">AGOR_G00242550</name>
</gene>
<accession>A0A8T3CDU6</accession>
<dbReference type="EMBL" id="JAERUA010000024">
    <property type="protein sequence ID" value="KAI1883179.1"/>
    <property type="molecule type" value="Genomic_DNA"/>
</dbReference>
<dbReference type="PROSITE" id="PS50835">
    <property type="entry name" value="IG_LIKE"/>
    <property type="match status" value="1"/>
</dbReference>
<dbReference type="InterPro" id="IPR003599">
    <property type="entry name" value="Ig_sub"/>
</dbReference>
<feature type="domain" description="Ig-like" evidence="3">
    <location>
        <begin position="2"/>
        <end position="106"/>
    </location>
</feature>
<organism evidence="4 5">
    <name type="scientific">Albula goreensis</name>
    <dbReference type="NCBI Taxonomy" id="1534307"/>
    <lineage>
        <taxon>Eukaryota</taxon>
        <taxon>Metazoa</taxon>
        <taxon>Chordata</taxon>
        <taxon>Craniata</taxon>
        <taxon>Vertebrata</taxon>
        <taxon>Euteleostomi</taxon>
        <taxon>Actinopterygii</taxon>
        <taxon>Neopterygii</taxon>
        <taxon>Teleostei</taxon>
        <taxon>Albuliformes</taxon>
        <taxon>Albulidae</taxon>
        <taxon>Albula</taxon>
    </lineage>
</organism>
<feature type="region of interest" description="Disordered" evidence="1">
    <location>
        <begin position="194"/>
        <end position="235"/>
    </location>
</feature>
<name>A0A8T3CDU6_9TELE</name>
<comment type="caution">
    <text evidence="4">The sequence shown here is derived from an EMBL/GenBank/DDBJ whole genome shotgun (WGS) entry which is preliminary data.</text>
</comment>
<keyword evidence="5" id="KW-1185">Reference proteome</keyword>
<reference evidence="4" key="1">
    <citation type="submission" date="2021-01" db="EMBL/GenBank/DDBJ databases">
        <authorList>
            <person name="Zahm M."/>
            <person name="Roques C."/>
            <person name="Cabau C."/>
            <person name="Klopp C."/>
            <person name="Donnadieu C."/>
            <person name="Jouanno E."/>
            <person name="Lampietro C."/>
            <person name="Louis A."/>
            <person name="Herpin A."/>
            <person name="Echchiki A."/>
            <person name="Berthelot C."/>
            <person name="Parey E."/>
            <person name="Roest-Crollius H."/>
            <person name="Braasch I."/>
            <person name="Postlethwait J."/>
            <person name="Bobe J."/>
            <person name="Montfort J."/>
            <person name="Bouchez O."/>
            <person name="Begum T."/>
            <person name="Mejri S."/>
            <person name="Adams A."/>
            <person name="Chen W.-J."/>
            <person name="Guiguen Y."/>
        </authorList>
    </citation>
    <scope>NUCLEOTIDE SEQUENCE</scope>
    <source>
        <tissue evidence="4">Blood</tissue>
    </source>
</reference>
<evidence type="ECO:0000259" key="3">
    <source>
        <dbReference type="PROSITE" id="PS50835"/>
    </source>
</evidence>
<dbReference type="InterPro" id="IPR036179">
    <property type="entry name" value="Ig-like_dom_sf"/>
</dbReference>
<feature type="transmembrane region" description="Helical" evidence="2">
    <location>
        <begin position="143"/>
        <end position="166"/>
    </location>
</feature>
<evidence type="ECO:0000256" key="1">
    <source>
        <dbReference type="SAM" id="MobiDB-lite"/>
    </source>
</evidence>